<evidence type="ECO:0000256" key="2">
    <source>
        <dbReference type="ARBA" id="ARBA00004906"/>
    </source>
</evidence>
<feature type="region of interest" description="Disordered" evidence="12">
    <location>
        <begin position="460"/>
        <end position="485"/>
    </location>
</feature>
<evidence type="ECO:0000256" key="9">
    <source>
        <dbReference type="ARBA" id="ARBA00022833"/>
    </source>
</evidence>
<dbReference type="Gene3D" id="3.10.110.10">
    <property type="entry name" value="Ubiquitin Conjugating Enzyme"/>
    <property type="match status" value="1"/>
</dbReference>
<dbReference type="Gene3D" id="1.20.120.1750">
    <property type="match status" value="1"/>
</dbReference>
<dbReference type="CDD" id="cd20354">
    <property type="entry name" value="Rcat_RBR_RNF14"/>
    <property type="match status" value="1"/>
</dbReference>
<dbReference type="GO" id="GO:0061630">
    <property type="term" value="F:ubiquitin protein ligase activity"/>
    <property type="evidence" value="ECO:0007669"/>
    <property type="project" value="UniProtKB-EC"/>
</dbReference>
<evidence type="ECO:0000313" key="16">
    <source>
        <dbReference type="EMBL" id="KAF4632723.1"/>
    </source>
</evidence>
<evidence type="ECO:0000313" key="17">
    <source>
        <dbReference type="Proteomes" id="UP000566819"/>
    </source>
</evidence>
<dbReference type="InterPro" id="IPR031127">
    <property type="entry name" value="E3_UB_ligase_RBR"/>
</dbReference>
<evidence type="ECO:0000256" key="7">
    <source>
        <dbReference type="ARBA" id="ARBA00022771"/>
    </source>
</evidence>
<evidence type="ECO:0000256" key="11">
    <source>
        <dbReference type="PROSITE-ProRule" id="PRU00175"/>
    </source>
</evidence>
<feature type="region of interest" description="Disordered" evidence="12">
    <location>
        <begin position="677"/>
        <end position="775"/>
    </location>
</feature>
<reference evidence="16 17" key="1">
    <citation type="submission" date="2020-03" db="EMBL/GenBank/DDBJ databases">
        <title>Draft Genome Sequence of Cudoniella acicularis.</title>
        <authorList>
            <person name="Buettner E."/>
            <person name="Kellner H."/>
        </authorList>
    </citation>
    <scope>NUCLEOTIDE SEQUENCE [LARGE SCALE GENOMIC DNA]</scope>
    <source>
        <strain evidence="16 17">DSM 108380</strain>
    </source>
</reference>
<accession>A0A8H4RNC6</accession>
<dbReference type="PROSITE" id="PS00518">
    <property type="entry name" value="ZF_RING_1"/>
    <property type="match status" value="1"/>
</dbReference>
<dbReference type="InterPro" id="IPR001841">
    <property type="entry name" value="Znf_RING"/>
</dbReference>
<dbReference type="Pfam" id="PF05773">
    <property type="entry name" value="RWD"/>
    <property type="match status" value="1"/>
</dbReference>
<feature type="domain" description="RWD" evidence="14">
    <location>
        <begin position="153"/>
        <end position="299"/>
    </location>
</feature>
<evidence type="ECO:0000259" key="13">
    <source>
        <dbReference type="PROSITE" id="PS50089"/>
    </source>
</evidence>
<feature type="domain" description="RING-type" evidence="15">
    <location>
        <begin position="334"/>
        <end position="601"/>
    </location>
</feature>
<dbReference type="InterPro" id="IPR006575">
    <property type="entry name" value="RWD_dom"/>
</dbReference>
<dbReference type="InterPro" id="IPR017907">
    <property type="entry name" value="Znf_RING_CS"/>
</dbReference>
<comment type="caution">
    <text evidence="16">The sequence shown here is derived from an EMBL/GenBank/DDBJ whole genome shotgun (WGS) entry which is preliminary data.</text>
</comment>
<evidence type="ECO:0000256" key="5">
    <source>
        <dbReference type="ARBA" id="ARBA00022723"/>
    </source>
</evidence>
<feature type="compositionally biased region" description="Acidic residues" evidence="12">
    <location>
        <begin position="754"/>
        <end position="769"/>
    </location>
</feature>
<dbReference type="SUPFAM" id="SSF54495">
    <property type="entry name" value="UBC-like"/>
    <property type="match status" value="1"/>
</dbReference>
<dbReference type="InterPro" id="IPR002867">
    <property type="entry name" value="IBR_dom"/>
</dbReference>
<proteinExistence type="inferred from homology"/>
<feature type="compositionally biased region" description="Low complexity" evidence="12">
    <location>
        <begin position="695"/>
        <end position="709"/>
    </location>
</feature>
<dbReference type="CDD" id="cd23820">
    <property type="entry name" value="RWD_RNF14"/>
    <property type="match status" value="1"/>
</dbReference>
<dbReference type="InterPro" id="IPR013083">
    <property type="entry name" value="Znf_RING/FYVE/PHD"/>
</dbReference>
<name>A0A8H4RNC6_9HELO</name>
<comment type="similarity">
    <text evidence="10">Belongs to the RBR family. RNF14 subfamily.</text>
</comment>
<dbReference type="GO" id="GO:0016567">
    <property type="term" value="P:protein ubiquitination"/>
    <property type="evidence" value="ECO:0007669"/>
    <property type="project" value="InterPro"/>
</dbReference>
<evidence type="ECO:0000256" key="6">
    <source>
        <dbReference type="ARBA" id="ARBA00022737"/>
    </source>
</evidence>
<dbReference type="CDD" id="cd23134">
    <property type="entry name" value="RING-HC_ITT1-like"/>
    <property type="match status" value="1"/>
</dbReference>
<keyword evidence="5" id="KW-0479">Metal-binding</keyword>
<dbReference type="SUPFAM" id="SSF57850">
    <property type="entry name" value="RING/U-box"/>
    <property type="match status" value="2"/>
</dbReference>
<evidence type="ECO:0000256" key="3">
    <source>
        <dbReference type="ARBA" id="ARBA00012251"/>
    </source>
</evidence>
<keyword evidence="4" id="KW-0808">Transferase</keyword>
<dbReference type="PROSITE" id="PS51873">
    <property type="entry name" value="TRIAD"/>
    <property type="match status" value="1"/>
</dbReference>
<dbReference type="Pfam" id="PF22605">
    <property type="entry name" value="IBR_2"/>
    <property type="match status" value="1"/>
</dbReference>
<dbReference type="Pfam" id="PF01485">
    <property type="entry name" value="IBR"/>
    <property type="match status" value="1"/>
</dbReference>
<evidence type="ECO:0000259" key="14">
    <source>
        <dbReference type="PROSITE" id="PS50908"/>
    </source>
</evidence>
<dbReference type="Proteomes" id="UP000566819">
    <property type="component" value="Unassembled WGS sequence"/>
</dbReference>
<evidence type="ECO:0000256" key="8">
    <source>
        <dbReference type="ARBA" id="ARBA00022786"/>
    </source>
</evidence>
<dbReference type="Gene3D" id="3.30.40.10">
    <property type="entry name" value="Zinc/RING finger domain, C3HC4 (zinc finger)"/>
    <property type="match status" value="1"/>
</dbReference>
<dbReference type="PROSITE" id="PS50089">
    <property type="entry name" value="ZF_RING_2"/>
    <property type="match status" value="1"/>
</dbReference>
<keyword evidence="6" id="KW-0677">Repeat</keyword>
<keyword evidence="8" id="KW-0833">Ubl conjugation pathway</keyword>
<protein>
    <recommendedName>
        <fullName evidence="3">RBR-type E3 ubiquitin transferase</fullName>
        <ecNumber evidence="3">2.3.2.31</ecNumber>
    </recommendedName>
</protein>
<dbReference type="EC" id="2.3.2.31" evidence="3"/>
<evidence type="ECO:0000259" key="15">
    <source>
        <dbReference type="PROSITE" id="PS51873"/>
    </source>
</evidence>
<evidence type="ECO:0000256" key="1">
    <source>
        <dbReference type="ARBA" id="ARBA00001798"/>
    </source>
</evidence>
<dbReference type="GO" id="GO:0008270">
    <property type="term" value="F:zinc ion binding"/>
    <property type="evidence" value="ECO:0007669"/>
    <property type="project" value="UniProtKB-KW"/>
</dbReference>
<evidence type="ECO:0000256" key="4">
    <source>
        <dbReference type="ARBA" id="ARBA00022679"/>
    </source>
</evidence>
<keyword evidence="7 11" id="KW-0863">Zinc-finger</keyword>
<dbReference type="InterPro" id="IPR047548">
    <property type="entry name" value="Rcat_RBR_RNF14"/>
</dbReference>
<feature type="domain" description="RING-type" evidence="13">
    <location>
        <begin position="338"/>
        <end position="383"/>
    </location>
</feature>
<evidence type="ECO:0000256" key="12">
    <source>
        <dbReference type="SAM" id="MobiDB-lite"/>
    </source>
</evidence>
<organism evidence="16 17">
    <name type="scientific">Cudoniella acicularis</name>
    <dbReference type="NCBI Taxonomy" id="354080"/>
    <lineage>
        <taxon>Eukaryota</taxon>
        <taxon>Fungi</taxon>
        <taxon>Dikarya</taxon>
        <taxon>Ascomycota</taxon>
        <taxon>Pezizomycotina</taxon>
        <taxon>Leotiomycetes</taxon>
        <taxon>Helotiales</taxon>
        <taxon>Tricladiaceae</taxon>
        <taxon>Cudoniella</taxon>
    </lineage>
</organism>
<dbReference type="InterPro" id="IPR054694">
    <property type="entry name" value="Parkin-like_IBR"/>
</dbReference>
<comment type="pathway">
    <text evidence="2">Protein modification; protein ubiquitination.</text>
</comment>
<keyword evidence="17" id="KW-1185">Reference proteome</keyword>
<dbReference type="InterPro" id="IPR016135">
    <property type="entry name" value="UBQ-conjugating_enzyme/RWD"/>
</dbReference>
<feature type="compositionally biased region" description="Acidic residues" evidence="12">
    <location>
        <begin position="469"/>
        <end position="481"/>
    </location>
</feature>
<evidence type="ECO:0000256" key="10">
    <source>
        <dbReference type="ARBA" id="ARBA00044508"/>
    </source>
</evidence>
<gene>
    <name evidence="16" type="ORF">G7Y89_g5408</name>
</gene>
<keyword evidence="9" id="KW-0862">Zinc</keyword>
<dbReference type="EMBL" id="JAAMPI010000323">
    <property type="protein sequence ID" value="KAF4632723.1"/>
    <property type="molecule type" value="Genomic_DNA"/>
</dbReference>
<dbReference type="PANTHER" id="PTHR11685">
    <property type="entry name" value="RBR FAMILY RING FINGER AND IBR DOMAIN-CONTAINING"/>
    <property type="match status" value="1"/>
</dbReference>
<sequence>MVRTLEIGEQGEQGEQGEGDELKIKLNFRTEQSWQSCHLDFFPLAFDDDAILFDSHFSQPAWHKSSSTTRSRILNNLVIGWSINHDNKPICLTTVVTRNHMTPLTTPAAHPTNTCFGTFSFPEQKSFLYPGSTGDILPTPTTTTSTMEDERTVELDCIAAIFPEIILDPSNPFSASIELPINPQNPVKVVFPAASDGALVTPPPSDSSQVTVDSTTAPAENIESHNLSYLPSLQIHITLPEGYPEEKPPKFELSTSPEWLSRSYLDELQAYGDNVWEEAGRSAAVYGYIDFLQQSAENAFGFAKPGKILEIPQDYKISLLDLDIKATQAAFEKETFDCGVCLDPKKGTVCHRMIDCGHVFCVQCLQDFYNNAITEGDLASVRCLTPDCAKKRDEARVSSSKKTRKPRTLSPSELLQIPLEHDVVTRYVKLKHKAELESDKNTIYCPRKWCQGAARSKKHRKPEGLEINNESDDESDNEEPVENGKKKDFSAGRDLLCVCEDCSFAFCSRCFQGWHGEFTFCIPKTSNGELTEEDKASMEYLKLHTTPCPTCAAPAQKTHGCNHMICFKCHSHFCYLCSAWLSPSNPYQHYNTEKTSCFMRLWELEGGDGDDVGIGFAGGNRMPDPEDIEPDNQILEVEEPDDQEPVPPPVPEVVVIEPPAPPQEALQREGPLVLRINQLPPRPAPAPVVPDPPRGGRNQRQPPNARGAVGRQGGRGNGRPRRVPRPQGPVEPDPLGQEAAQQAWVQMFVQMALNDEEDQLDSDDEEDGAWEIPVR</sequence>
<feature type="compositionally biased region" description="Pro residues" evidence="12">
    <location>
        <begin position="680"/>
        <end position="693"/>
    </location>
</feature>
<dbReference type="InterPro" id="IPR044066">
    <property type="entry name" value="TRIAD_supradom"/>
</dbReference>
<dbReference type="PROSITE" id="PS50908">
    <property type="entry name" value="RWD"/>
    <property type="match status" value="1"/>
</dbReference>
<comment type="catalytic activity">
    <reaction evidence="1">
        <text>[E2 ubiquitin-conjugating enzyme]-S-ubiquitinyl-L-cysteine + [acceptor protein]-L-lysine = [E2 ubiquitin-conjugating enzyme]-L-cysteine + [acceptor protein]-N(6)-ubiquitinyl-L-lysine.</text>
        <dbReference type="EC" id="2.3.2.31"/>
    </reaction>
</comment>
<dbReference type="FunFam" id="3.30.40.10:FF:000416">
    <property type="entry name" value="RBR-type E3 ubiquitin transferase"/>
    <property type="match status" value="1"/>
</dbReference>
<dbReference type="AlphaFoldDB" id="A0A8H4RNC6"/>
<dbReference type="OrthoDB" id="1431934at2759"/>
<dbReference type="SMART" id="SM00647">
    <property type="entry name" value="IBR"/>
    <property type="match status" value="2"/>
</dbReference>